<dbReference type="VEuPathDB" id="VectorBase:HLOH_052715"/>
<name>A0A9J6GDU4_HAELO</name>
<dbReference type="GO" id="GO:0003676">
    <property type="term" value="F:nucleic acid binding"/>
    <property type="evidence" value="ECO:0007669"/>
    <property type="project" value="InterPro"/>
</dbReference>
<evidence type="ECO:0000313" key="1">
    <source>
        <dbReference type="EMBL" id="KAH9372572.1"/>
    </source>
</evidence>
<comment type="caution">
    <text evidence="1">The sequence shown here is derived from an EMBL/GenBank/DDBJ whole genome shotgun (WGS) entry which is preliminary data.</text>
</comment>
<dbReference type="AlphaFoldDB" id="A0A9J6GDU4"/>
<accession>A0A9J6GDU4</accession>
<dbReference type="OrthoDB" id="6507355at2759"/>
<organism evidence="1 2">
    <name type="scientific">Haemaphysalis longicornis</name>
    <name type="common">Bush tick</name>
    <dbReference type="NCBI Taxonomy" id="44386"/>
    <lineage>
        <taxon>Eukaryota</taxon>
        <taxon>Metazoa</taxon>
        <taxon>Ecdysozoa</taxon>
        <taxon>Arthropoda</taxon>
        <taxon>Chelicerata</taxon>
        <taxon>Arachnida</taxon>
        <taxon>Acari</taxon>
        <taxon>Parasitiformes</taxon>
        <taxon>Ixodida</taxon>
        <taxon>Ixodoidea</taxon>
        <taxon>Ixodidae</taxon>
        <taxon>Haemaphysalinae</taxon>
        <taxon>Haemaphysalis</taxon>
    </lineage>
</organism>
<sequence>MRRYLPEYTKKVLSSGRCTVSVWGAISKDGLGPFVRIDGRFNACGYCGIIDDVLLPYVYDRPFKDGCFLLQPDRSPIHKARCVIQRLDHRQVPQLEWPPNGADLNPVGNTCSLMKFHLARSNIANATADALWVDVKEEWERLQGCTDVVAALYESMPRRIHDVIAADGNYTGD</sequence>
<dbReference type="OMA" id="REWHTIA"/>
<reference evidence="1 2" key="1">
    <citation type="journal article" date="2020" name="Cell">
        <title>Large-Scale Comparative Analyses of Tick Genomes Elucidate Their Genetic Diversity and Vector Capacities.</title>
        <authorList>
            <consortium name="Tick Genome and Microbiome Consortium (TIGMIC)"/>
            <person name="Jia N."/>
            <person name="Wang J."/>
            <person name="Shi W."/>
            <person name="Du L."/>
            <person name="Sun Y."/>
            <person name="Zhan W."/>
            <person name="Jiang J.F."/>
            <person name="Wang Q."/>
            <person name="Zhang B."/>
            <person name="Ji P."/>
            <person name="Bell-Sakyi L."/>
            <person name="Cui X.M."/>
            <person name="Yuan T.T."/>
            <person name="Jiang B.G."/>
            <person name="Yang W.F."/>
            <person name="Lam T.T."/>
            <person name="Chang Q.C."/>
            <person name="Ding S.J."/>
            <person name="Wang X.J."/>
            <person name="Zhu J.G."/>
            <person name="Ruan X.D."/>
            <person name="Zhao L."/>
            <person name="Wei J.T."/>
            <person name="Ye R.Z."/>
            <person name="Que T.C."/>
            <person name="Du C.H."/>
            <person name="Zhou Y.H."/>
            <person name="Cheng J.X."/>
            <person name="Dai P.F."/>
            <person name="Guo W.B."/>
            <person name="Han X.H."/>
            <person name="Huang E.J."/>
            <person name="Li L.F."/>
            <person name="Wei W."/>
            <person name="Gao Y.C."/>
            <person name="Liu J.Z."/>
            <person name="Shao H.Z."/>
            <person name="Wang X."/>
            <person name="Wang C.C."/>
            <person name="Yang T.C."/>
            <person name="Huo Q.B."/>
            <person name="Li W."/>
            <person name="Chen H.Y."/>
            <person name="Chen S.E."/>
            <person name="Zhou L.G."/>
            <person name="Ni X.B."/>
            <person name="Tian J.H."/>
            <person name="Sheng Y."/>
            <person name="Liu T."/>
            <person name="Pan Y.S."/>
            <person name="Xia L.Y."/>
            <person name="Li J."/>
            <person name="Zhao F."/>
            <person name="Cao W.C."/>
        </authorList>
    </citation>
    <scope>NUCLEOTIDE SEQUENCE [LARGE SCALE GENOMIC DNA]</scope>
    <source>
        <strain evidence="1">HaeL-2018</strain>
    </source>
</reference>
<proteinExistence type="predicted"/>
<gene>
    <name evidence="1" type="ORF">HPB48_021516</name>
</gene>
<evidence type="ECO:0000313" key="2">
    <source>
        <dbReference type="Proteomes" id="UP000821853"/>
    </source>
</evidence>
<dbReference type="Proteomes" id="UP000821853">
    <property type="component" value="Chromosome 4"/>
</dbReference>
<dbReference type="InterPro" id="IPR036397">
    <property type="entry name" value="RNaseH_sf"/>
</dbReference>
<protein>
    <submittedName>
        <fullName evidence="1">Uncharacterized protein</fullName>
    </submittedName>
</protein>
<keyword evidence="2" id="KW-1185">Reference proteome</keyword>
<dbReference type="Gene3D" id="3.30.420.10">
    <property type="entry name" value="Ribonuclease H-like superfamily/Ribonuclease H"/>
    <property type="match status" value="1"/>
</dbReference>
<dbReference type="EMBL" id="JABSTR010000006">
    <property type="protein sequence ID" value="KAH9372572.1"/>
    <property type="molecule type" value="Genomic_DNA"/>
</dbReference>